<comment type="caution">
    <text evidence="2">The sequence shown here is derived from an EMBL/GenBank/DDBJ whole genome shotgun (WGS) entry which is preliminary data.</text>
</comment>
<gene>
    <name evidence="2" type="ORF">H5410_053935</name>
</gene>
<accession>A0A9J5X7T5</accession>
<dbReference type="EMBL" id="JACXVP010000010">
    <property type="protein sequence ID" value="KAG5583308.1"/>
    <property type="molecule type" value="Genomic_DNA"/>
</dbReference>
<keyword evidence="3" id="KW-1185">Reference proteome</keyword>
<protein>
    <submittedName>
        <fullName evidence="2">Uncharacterized protein</fullName>
    </submittedName>
</protein>
<evidence type="ECO:0000313" key="2">
    <source>
        <dbReference type="EMBL" id="KAG5583308.1"/>
    </source>
</evidence>
<reference evidence="2 3" key="1">
    <citation type="submission" date="2020-09" db="EMBL/GenBank/DDBJ databases">
        <title>De no assembly of potato wild relative species, Solanum commersonii.</title>
        <authorList>
            <person name="Cho K."/>
        </authorList>
    </citation>
    <scope>NUCLEOTIDE SEQUENCE [LARGE SCALE GENOMIC DNA]</scope>
    <source>
        <strain evidence="2">LZ3.2</strain>
        <tissue evidence="2">Leaf</tissue>
    </source>
</reference>
<dbReference type="OrthoDB" id="1304502at2759"/>
<dbReference type="Proteomes" id="UP000824120">
    <property type="component" value="Chromosome 10"/>
</dbReference>
<evidence type="ECO:0000256" key="1">
    <source>
        <dbReference type="SAM" id="MobiDB-lite"/>
    </source>
</evidence>
<proteinExistence type="predicted"/>
<feature type="compositionally biased region" description="Basic residues" evidence="1">
    <location>
        <begin position="97"/>
        <end position="116"/>
    </location>
</feature>
<feature type="compositionally biased region" description="Basic and acidic residues" evidence="1">
    <location>
        <begin position="1"/>
        <end position="14"/>
    </location>
</feature>
<organism evidence="2 3">
    <name type="scientific">Solanum commersonii</name>
    <name type="common">Commerson's wild potato</name>
    <name type="synonym">Commerson's nightshade</name>
    <dbReference type="NCBI Taxonomy" id="4109"/>
    <lineage>
        <taxon>Eukaryota</taxon>
        <taxon>Viridiplantae</taxon>
        <taxon>Streptophyta</taxon>
        <taxon>Embryophyta</taxon>
        <taxon>Tracheophyta</taxon>
        <taxon>Spermatophyta</taxon>
        <taxon>Magnoliopsida</taxon>
        <taxon>eudicotyledons</taxon>
        <taxon>Gunneridae</taxon>
        <taxon>Pentapetalae</taxon>
        <taxon>asterids</taxon>
        <taxon>lamiids</taxon>
        <taxon>Solanales</taxon>
        <taxon>Solanaceae</taxon>
        <taxon>Solanoideae</taxon>
        <taxon>Solaneae</taxon>
        <taxon>Solanum</taxon>
    </lineage>
</organism>
<feature type="region of interest" description="Disordered" evidence="1">
    <location>
        <begin position="1"/>
        <end position="134"/>
    </location>
</feature>
<dbReference type="AlphaFoldDB" id="A0A9J5X7T5"/>
<feature type="compositionally biased region" description="Pro residues" evidence="1">
    <location>
        <begin position="203"/>
        <end position="212"/>
    </location>
</feature>
<evidence type="ECO:0000313" key="3">
    <source>
        <dbReference type="Proteomes" id="UP000824120"/>
    </source>
</evidence>
<name>A0A9J5X7T5_SOLCO</name>
<sequence>MFKKPIETPRKSPKFDGTSIDDVHAPSFNILSQTPPPKIVEISATGGSSRSKNQKDKNNEAQESVIPANQKGKKRKGKTLVETPPDSDSDSDFVSQTKKKKKKKNQQMLKFLKHQNHLQEEKQRRRNRNYQNTKTPKKFNVVFDIRPVEIDAKYHRERYATILWHYGKTKNEDGAITTGTVASKFGGPRIAKEHVPDTTNYPIPRPPTRNLK</sequence>
<feature type="region of interest" description="Disordered" evidence="1">
    <location>
        <begin position="190"/>
        <end position="212"/>
    </location>
</feature>